<protein>
    <submittedName>
        <fullName evidence="1">Uncharacterized protein</fullName>
    </submittedName>
</protein>
<sequence>MARVADPSHQLGVAGRLDAGEEEGGVRVVRAQQAQQAWGPDGVGAPSKVRATVRAGIPAVCTLPPAMRTTGFPVSAAFGMGLVQGRRVGWEATSLVVQPSKTSAAATAETTTISSSQWPRGSGRCACLLTSGRPGR</sequence>
<organism evidence="1 2">
    <name type="scientific">Streptomyces antimycoticus</name>
    <dbReference type="NCBI Taxonomy" id="68175"/>
    <lineage>
        <taxon>Bacteria</taxon>
        <taxon>Bacillati</taxon>
        <taxon>Actinomycetota</taxon>
        <taxon>Actinomycetes</taxon>
        <taxon>Kitasatosporales</taxon>
        <taxon>Streptomycetaceae</taxon>
        <taxon>Streptomyces</taxon>
        <taxon>Streptomyces violaceusniger group</taxon>
    </lineage>
</organism>
<dbReference type="AlphaFoldDB" id="A0A4D4K2U6"/>
<gene>
    <name evidence="1" type="ORF">SANT12839_042930</name>
</gene>
<accession>A0A4D4K2U6</accession>
<comment type="caution">
    <text evidence="1">The sequence shown here is derived from an EMBL/GenBank/DDBJ whole genome shotgun (WGS) entry which is preliminary data.</text>
</comment>
<keyword evidence="2" id="KW-1185">Reference proteome</keyword>
<evidence type="ECO:0000313" key="1">
    <source>
        <dbReference type="EMBL" id="GDY43411.1"/>
    </source>
</evidence>
<name>A0A4D4K2U6_9ACTN</name>
<reference evidence="1 2" key="1">
    <citation type="journal article" date="2020" name="Int. J. Syst. Evol. Microbiol.">
        <title>Reclassification of Streptomyces castelarensis and Streptomyces sporoclivatus as later heterotypic synonyms of Streptomyces antimycoticus.</title>
        <authorList>
            <person name="Komaki H."/>
            <person name="Tamura T."/>
        </authorList>
    </citation>
    <scope>NUCLEOTIDE SEQUENCE [LARGE SCALE GENOMIC DNA]</scope>
    <source>
        <strain evidence="1 2">NBRC 12839</strain>
    </source>
</reference>
<dbReference type="EMBL" id="BJHV01000001">
    <property type="protein sequence ID" value="GDY43411.1"/>
    <property type="molecule type" value="Genomic_DNA"/>
</dbReference>
<proteinExistence type="predicted"/>
<evidence type="ECO:0000313" key="2">
    <source>
        <dbReference type="Proteomes" id="UP000299290"/>
    </source>
</evidence>
<dbReference type="Proteomes" id="UP000299290">
    <property type="component" value="Unassembled WGS sequence"/>
</dbReference>